<sequence>MSKRLFLASLIAFGAASGAHAQIAAEHPRFCVMNVGPTQMMFSAFQENRTDAIFCQSVAEAGRTLIILDAKSSELRDMKIEARVLRNVGQKDWRDDLDANTIALLPAGKYLQTGGTTSFHADLPKDGEYMTVVRAFSDDGGKEYVGQYYFTVGGSFEQNVAAGGAVAIASFAGLLLWRRGSVAKPAPKAKPAPSAARQSS</sequence>
<feature type="signal peptide" evidence="1">
    <location>
        <begin position="1"/>
        <end position="21"/>
    </location>
</feature>
<gene>
    <name evidence="2" type="ORF">LMG27198_18360</name>
</gene>
<dbReference type="RefSeq" id="WP_281802304.1">
    <property type="nucleotide sequence ID" value="NZ_BSEC01000001.1"/>
</dbReference>
<protein>
    <submittedName>
        <fullName evidence="2">Uncharacterized protein</fullName>
    </submittedName>
</protein>
<comment type="caution">
    <text evidence="2">The sequence shown here is derived from an EMBL/GenBank/DDBJ whole genome shotgun (WGS) entry which is preliminary data.</text>
</comment>
<evidence type="ECO:0000313" key="2">
    <source>
        <dbReference type="EMBL" id="GLI92844.1"/>
    </source>
</evidence>
<keyword evidence="1" id="KW-0732">Signal</keyword>
<evidence type="ECO:0000313" key="3">
    <source>
        <dbReference type="Proteomes" id="UP001144323"/>
    </source>
</evidence>
<keyword evidence="3" id="KW-1185">Reference proteome</keyword>
<name>A0A9W6LS07_9HYPH</name>
<evidence type="ECO:0000256" key="1">
    <source>
        <dbReference type="SAM" id="SignalP"/>
    </source>
</evidence>
<dbReference type="AlphaFoldDB" id="A0A9W6LS07"/>
<dbReference type="Proteomes" id="UP001144323">
    <property type="component" value="Unassembled WGS sequence"/>
</dbReference>
<dbReference type="EMBL" id="BSEC01000001">
    <property type="protein sequence ID" value="GLI92844.1"/>
    <property type="molecule type" value="Genomic_DNA"/>
</dbReference>
<accession>A0A9W6LS07</accession>
<proteinExistence type="predicted"/>
<feature type="chain" id="PRO_5040906705" evidence="1">
    <location>
        <begin position="22"/>
        <end position="200"/>
    </location>
</feature>
<organism evidence="2 3">
    <name type="scientific">Methylocystis echinoides</name>
    <dbReference type="NCBI Taxonomy" id="29468"/>
    <lineage>
        <taxon>Bacteria</taxon>
        <taxon>Pseudomonadati</taxon>
        <taxon>Pseudomonadota</taxon>
        <taxon>Alphaproteobacteria</taxon>
        <taxon>Hyphomicrobiales</taxon>
        <taxon>Methylocystaceae</taxon>
        <taxon>Methylocystis</taxon>
    </lineage>
</organism>
<reference evidence="2" key="1">
    <citation type="journal article" date="2023" name="Int. J. Syst. Evol. Microbiol.">
        <title>Methylocystis iwaonis sp. nov., a type II methane-oxidizing bacterium from surface soil of a rice paddy field in Japan, and emended description of the genus Methylocystis (ex Whittenbury et al. 1970) Bowman et al. 1993.</title>
        <authorList>
            <person name="Kaise H."/>
            <person name="Sawadogo J.B."/>
            <person name="Alam M.S."/>
            <person name="Ueno C."/>
            <person name="Dianou D."/>
            <person name="Shinjo R."/>
            <person name="Asakawa S."/>
        </authorList>
    </citation>
    <scope>NUCLEOTIDE SEQUENCE</scope>
    <source>
        <strain evidence="2">LMG27198</strain>
    </source>
</reference>